<comment type="caution">
    <text evidence="2">The sequence shown here is derived from an EMBL/GenBank/DDBJ whole genome shotgun (WGS) entry which is preliminary data.</text>
</comment>
<dbReference type="InterPro" id="IPR021647">
    <property type="entry name" value="CusF_Ec"/>
</dbReference>
<name>A0A0G9H9U6_9GAMM</name>
<proteinExistence type="predicted"/>
<accession>A0A0G9H9U6</accession>
<dbReference type="Proteomes" id="UP000035481">
    <property type="component" value="Unassembled WGS sequence"/>
</dbReference>
<gene>
    <name evidence="2" type="ORF">Y882_00625</name>
</gene>
<dbReference type="InterPro" id="IPR042230">
    <property type="entry name" value="CusF_sf"/>
</dbReference>
<dbReference type="Pfam" id="PF11604">
    <property type="entry name" value="CusF_Ec"/>
    <property type="match status" value="1"/>
</dbReference>
<evidence type="ECO:0000256" key="1">
    <source>
        <dbReference type="SAM" id="SignalP"/>
    </source>
</evidence>
<keyword evidence="1" id="KW-0732">Signal</keyword>
<evidence type="ECO:0000313" key="3">
    <source>
        <dbReference type="Proteomes" id="UP000035481"/>
    </source>
</evidence>
<evidence type="ECO:0000313" key="2">
    <source>
        <dbReference type="EMBL" id="KLD66206.1"/>
    </source>
</evidence>
<reference evidence="2 3" key="1">
    <citation type="journal article" date="2015" name="Antonie Van Leeuwenhoek">
        <title>A phylogenomic and molecular marker based taxonomic framework for the order Xanthomonadales: proposal to transfer the families Algiphilaceae and Solimonadaceae to the order Nevskiales ord. nov. and to create a new family within the order Xanthomonadales, the family Rhodanobacteraceae fam. nov., containing the genus Rhodanobacter and its closest relatives.</title>
        <authorList>
            <person name="Naushad S."/>
            <person name="Adeolu M."/>
            <person name="Wong S."/>
            <person name="Sohail M."/>
            <person name="Schellhorn H.E."/>
            <person name="Gupta R.S."/>
        </authorList>
    </citation>
    <scope>NUCLEOTIDE SEQUENCE [LARGE SCALE GENOMIC DNA]</scope>
    <source>
        <strain evidence="2 3">DSM 16301</strain>
    </source>
</reference>
<feature type="chain" id="PRO_5002576927" evidence="1">
    <location>
        <begin position="22"/>
        <end position="115"/>
    </location>
</feature>
<dbReference type="RefSeq" id="WP_046969905.1">
    <property type="nucleotide sequence ID" value="NZ_JPLA01000001.1"/>
</dbReference>
<protein>
    <submittedName>
        <fullName evidence="2">Copper-binding protein</fullName>
    </submittedName>
</protein>
<feature type="signal peptide" evidence="1">
    <location>
        <begin position="1"/>
        <end position="21"/>
    </location>
</feature>
<dbReference type="Gene3D" id="2.40.50.320">
    <property type="entry name" value="Copper binding periplasmic protein CusF"/>
    <property type="match status" value="1"/>
</dbReference>
<dbReference type="PATRIC" id="fig|1440762.4.peg.122"/>
<dbReference type="AlphaFoldDB" id="A0A0G9H9U6"/>
<sequence length="115" mass="12049">MKKYMLAFALIGTLAVAPGFAAAQAMDPDMPGMQHDANTADAQGTGIVKAIDTSKNTVTLQHQAIASIGWPAMAMAFKVASPELLKTVKIGDKVQFSLRPAGMDSTVTAIKSMQP</sequence>
<organism evidence="2 3">
    <name type="scientific">Dyella japonica DSM 16301</name>
    <dbReference type="NCBI Taxonomy" id="1440762"/>
    <lineage>
        <taxon>Bacteria</taxon>
        <taxon>Pseudomonadati</taxon>
        <taxon>Pseudomonadota</taxon>
        <taxon>Gammaproteobacteria</taxon>
        <taxon>Lysobacterales</taxon>
        <taxon>Rhodanobacteraceae</taxon>
        <taxon>Dyella</taxon>
    </lineage>
</organism>
<dbReference type="EMBL" id="JPLA01000001">
    <property type="protein sequence ID" value="KLD66206.1"/>
    <property type="molecule type" value="Genomic_DNA"/>
</dbReference>
<dbReference type="STRING" id="1440762.Y882_00625"/>
<dbReference type="OrthoDB" id="5771277at2"/>